<evidence type="ECO:0000313" key="3">
    <source>
        <dbReference type="Proteomes" id="UP000663760"/>
    </source>
</evidence>
<reference evidence="2" key="1">
    <citation type="submission" date="2020-02" db="EMBL/GenBank/DDBJ databases">
        <authorList>
            <person name="Scholz U."/>
            <person name="Mascher M."/>
            <person name="Fiebig A."/>
        </authorList>
    </citation>
    <scope>NUCLEOTIDE SEQUENCE</scope>
</reference>
<organism evidence="2 3">
    <name type="scientific">Spirodela intermedia</name>
    <name type="common">Intermediate duckweed</name>
    <dbReference type="NCBI Taxonomy" id="51605"/>
    <lineage>
        <taxon>Eukaryota</taxon>
        <taxon>Viridiplantae</taxon>
        <taxon>Streptophyta</taxon>
        <taxon>Embryophyta</taxon>
        <taxon>Tracheophyta</taxon>
        <taxon>Spermatophyta</taxon>
        <taxon>Magnoliopsida</taxon>
        <taxon>Liliopsida</taxon>
        <taxon>Araceae</taxon>
        <taxon>Lemnoideae</taxon>
        <taxon>Spirodela</taxon>
    </lineage>
</organism>
<gene>
    <name evidence="2" type="ORF">SI8410_14018752</name>
</gene>
<keyword evidence="1" id="KW-0472">Membrane</keyword>
<dbReference type="PANTHER" id="PTHR35465:SF1">
    <property type="entry name" value="PHOSPHATIDYLINOSITOL-GLYCAN BIOSYNTHESIS CLASS X PROTEIN"/>
    <property type="match status" value="1"/>
</dbReference>
<evidence type="ECO:0000313" key="2">
    <source>
        <dbReference type="EMBL" id="CAA7408074.1"/>
    </source>
</evidence>
<dbReference type="OrthoDB" id="3360032at2759"/>
<dbReference type="PANTHER" id="PTHR35465">
    <property type="entry name" value="CAVEOLIN-1 PROTEIN"/>
    <property type="match status" value="1"/>
</dbReference>
<dbReference type="EMBL" id="LR746277">
    <property type="protein sequence ID" value="CAA7408074.1"/>
    <property type="molecule type" value="Genomic_DNA"/>
</dbReference>
<keyword evidence="1" id="KW-0812">Transmembrane</keyword>
<protein>
    <submittedName>
        <fullName evidence="2">Uncharacterized protein</fullName>
    </submittedName>
</protein>
<keyword evidence="1" id="KW-1133">Transmembrane helix</keyword>
<dbReference type="AlphaFoldDB" id="A0A7I8LFR7"/>
<sequence length="170" mass="18496">MLDVGEELLGETLPLKMGQRLYQLRGLKASTWYEVKISYPASIPASFSIELRRSTADSLFGKNRRLLNTEKLVFKADIDGVAGGVWSFVLVTVAAAGVVAKPHVQERDTVLFNIVCDELSFGIPLKAWCVGLLAALCLFLAAIVPNFLPLNLLTSNQIDGPTEKASSKES</sequence>
<feature type="transmembrane region" description="Helical" evidence="1">
    <location>
        <begin position="127"/>
        <end position="148"/>
    </location>
</feature>
<keyword evidence="3" id="KW-1185">Reference proteome</keyword>
<evidence type="ECO:0000256" key="1">
    <source>
        <dbReference type="SAM" id="Phobius"/>
    </source>
</evidence>
<name>A0A7I8LFR7_SPIIN</name>
<dbReference type="Proteomes" id="UP000663760">
    <property type="component" value="Chromosome 14"/>
</dbReference>
<proteinExistence type="predicted"/>
<accession>A0A7I8LFR7</accession>